<dbReference type="InterPro" id="IPR013785">
    <property type="entry name" value="Aldolase_TIM"/>
</dbReference>
<dbReference type="PIRSF" id="PIRSF500060">
    <property type="entry name" value="UCP500060"/>
    <property type="match status" value="1"/>
</dbReference>
<evidence type="ECO:0000256" key="3">
    <source>
        <dbReference type="SAM" id="Phobius"/>
    </source>
</evidence>
<dbReference type="Proteomes" id="UP000006867">
    <property type="component" value="Chromosome"/>
</dbReference>
<dbReference type="InterPro" id="IPR024188">
    <property type="entry name" value="GltB"/>
</dbReference>
<dbReference type="PANTHER" id="PTHR43819">
    <property type="entry name" value="ARCHAEAL-TYPE GLUTAMATE SYNTHASE [NADPH]"/>
    <property type="match status" value="1"/>
</dbReference>
<feature type="transmembrane region" description="Helical" evidence="3">
    <location>
        <begin position="6"/>
        <end position="28"/>
    </location>
</feature>
<dbReference type="SUPFAM" id="SSF51395">
    <property type="entry name" value="FMN-linked oxidoreductases"/>
    <property type="match status" value="1"/>
</dbReference>
<dbReference type="InterPro" id="IPR002932">
    <property type="entry name" value="Glu_synthdom"/>
</dbReference>
<dbReference type="PIRSF" id="PIRSF006429">
    <property type="entry name" value="GOGAT_lg_2"/>
    <property type="match status" value="1"/>
</dbReference>
<keyword evidence="3" id="KW-1133">Transmembrane helix</keyword>
<evidence type="ECO:0000313" key="5">
    <source>
        <dbReference type="EMBL" id="ADP31125.1"/>
    </source>
</evidence>
<evidence type="ECO:0000313" key="6">
    <source>
        <dbReference type="Proteomes" id="UP000006867"/>
    </source>
</evidence>
<dbReference type="EMBL" id="CP002207">
    <property type="protein sequence ID" value="ADP31125.1"/>
    <property type="molecule type" value="Genomic_DNA"/>
</dbReference>
<dbReference type="Pfam" id="PF01645">
    <property type="entry name" value="Glu_synthase"/>
    <property type="match status" value="1"/>
</dbReference>
<proteinExistence type="inferred from homology"/>
<reference evidence="5 6" key="1">
    <citation type="journal article" date="2011" name="Front. Microbiol.">
        <title>Genomic signatures of strain selection and enhancement in Bacillus atrophaeus var. globigii, a historical biowarfare simulant.</title>
        <authorList>
            <person name="Gibbons H.S."/>
            <person name="Broomall S.M."/>
            <person name="McNew L.A."/>
            <person name="Daligault H."/>
            <person name="Chapman C."/>
            <person name="Bruce D."/>
            <person name="Karavis M."/>
            <person name="Krepps M."/>
            <person name="McGregor P.A."/>
            <person name="Hong C."/>
            <person name="Park K.H."/>
            <person name="Akmal A."/>
            <person name="Feldman A."/>
            <person name="Lin J.S."/>
            <person name="Chang W.E."/>
            <person name="Higgs B.W."/>
            <person name="Demirev P."/>
            <person name="Lindquist J."/>
            <person name="Liem A."/>
            <person name="Fochler E."/>
            <person name="Read T.D."/>
            <person name="Tapia R."/>
            <person name="Johnson S."/>
            <person name="Bishop-Lilly K.A."/>
            <person name="Detter C."/>
            <person name="Han C."/>
            <person name="Sozhamannan S."/>
            <person name="Rosenzweig C.N."/>
            <person name="Skowronski E.W."/>
        </authorList>
    </citation>
    <scope>NUCLEOTIDE SEQUENCE [LARGE SCALE GENOMIC DNA]</scope>
    <source>
        <strain evidence="5 6">1942</strain>
    </source>
</reference>
<accession>A0ABM5LTQ9</accession>
<evidence type="ECO:0000259" key="4">
    <source>
        <dbReference type="Pfam" id="PF01645"/>
    </source>
</evidence>
<keyword evidence="6" id="KW-1185">Reference proteome</keyword>
<dbReference type="PANTHER" id="PTHR43819:SF1">
    <property type="entry name" value="ARCHAEAL-TYPE GLUTAMATE SYNTHASE [NADPH]"/>
    <property type="match status" value="1"/>
</dbReference>
<dbReference type="Gene3D" id="3.20.20.70">
    <property type="entry name" value="Aldolase class I"/>
    <property type="match status" value="1"/>
</dbReference>
<protein>
    <submittedName>
        <fullName evidence="5">Flavoenzyme</fullName>
    </submittedName>
</protein>
<evidence type="ECO:0000256" key="2">
    <source>
        <dbReference type="PIRNR" id="PIRNR006429"/>
    </source>
</evidence>
<organism evidence="5 6">
    <name type="scientific">Bacillus atrophaeus (strain 1942)</name>
    <dbReference type="NCBI Taxonomy" id="720555"/>
    <lineage>
        <taxon>Bacteria</taxon>
        <taxon>Bacillati</taxon>
        <taxon>Bacillota</taxon>
        <taxon>Bacilli</taxon>
        <taxon>Bacillales</taxon>
        <taxon>Bacillaceae</taxon>
        <taxon>Bacillus</taxon>
    </lineage>
</organism>
<dbReference type="InterPro" id="IPR027283">
    <property type="entry name" value="YerD"/>
</dbReference>
<keyword evidence="3" id="KW-0812">Transmembrane</keyword>
<dbReference type="CDD" id="cd02808">
    <property type="entry name" value="GltS_FMN"/>
    <property type="match status" value="1"/>
</dbReference>
<name>A0ABM5LTQ9_BACA1</name>
<sequence length="524" mass="58291">MEKVIIALIALLIGILLIPIALLIWIYIKDEKQQEHSVLRNYPVAGKIRYIFEKIGPELRQYLFSNDNEEQPFSRREYEQTVMSGKYKSRMMGFGSERDFDKPGYYIRNSLFPKQREELRVSQTPKIQTQVYKIDKDNLLRRSEHTERIEADPYFLHPDDVQVIGGNTCEKPFYAKGLVGQSAMSYGSLGDRAITALSKGLHQAGGTWMNTGEGGLSEYHLKGGADIICQIGPGLFGVRSKNGEFSFEEFKKKSRLDQIKAFELKLAQGAKTRGGHIDGVKVTEEVADIRNVEPGKSIDSPNRFHEFSNVPEMLDFIEKLREVGKKPVGMKIVVGNPDEIEELVSYMKKTGKHPDFITVDGSEGGTGASFHELADTVGLPIMTALPIVDTLLRKYGMRDKLKIFASGKLLTPDKVAIALALGADFVNIARGMMFSVGCIRALVCHTNTCPVGVATTDPKLQKALSIEEKQHRVCNYVISLREGLFNLAAAAGIDSPIHFSKQHIAYRKTDGSTSETASLKHSIS</sequence>
<comment type="similarity">
    <text evidence="1 2">Belongs to the glutamate synthase family.</text>
</comment>
<gene>
    <name evidence="5" type="ordered locus">BATR1942_00825</name>
</gene>
<feature type="domain" description="Glutamate synthase" evidence="4">
    <location>
        <begin position="116"/>
        <end position="493"/>
    </location>
</feature>
<evidence type="ECO:0000256" key="1">
    <source>
        <dbReference type="ARBA" id="ARBA00009716"/>
    </source>
</evidence>
<dbReference type="RefSeq" id="WP_003328455.1">
    <property type="nucleotide sequence ID" value="NC_014639.1"/>
</dbReference>
<keyword evidence="3" id="KW-0472">Membrane</keyword>